<evidence type="ECO:0000256" key="1">
    <source>
        <dbReference type="SAM" id="Coils"/>
    </source>
</evidence>
<dbReference type="Proteomes" id="UP000008064">
    <property type="component" value="Unassembled WGS sequence"/>
</dbReference>
<dbReference type="GeneID" id="18817444"/>
<reference evidence="2" key="1">
    <citation type="submission" date="2011-04" db="EMBL/GenBank/DDBJ databases">
        <title>Evolution of plant cell wall degrading machinery underlies the functional diversity of forest fungi.</title>
        <authorList>
            <consortium name="US DOE Joint Genome Institute (JGI-PGF)"/>
            <person name="Eastwood D.C."/>
            <person name="Floudas D."/>
            <person name="Binder M."/>
            <person name="Majcherczyk A."/>
            <person name="Schneider P."/>
            <person name="Aerts A."/>
            <person name="Asiegbu F.O."/>
            <person name="Baker S.E."/>
            <person name="Barry K."/>
            <person name="Bendiksby M."/>
            <person name="Blumentritt M."/>
            <person name="Coutinho P.M."/>
            <person name="Cullen D."/>
            <person name="Cullen D."/>
            <person name="Gathman A."/>
            <person name="Goodell B."/>
            <person name="Henrissat B."/>
            <person name="Ihrmark K."/>
            <person name="Kauserud H."/>
            <person name="Kohler A."/>
            <person name="LaButti K."/>
            <person name="Lapidus A."/>
            <person name="Lavin J.L."/>
            <person name="Lee Y.-H."/>
            <person name="Lindquist E."/>
            <person name="Lilly W."/>
            <person name="Lucas S."/>
            <person name="Morin E."/>
            <person name="Murat C."/>
            <person name="Oguiza J.A."/>
            <person name="Park J."/>
            <person name="Pisabarro A.G."/>
            <person name="Riley R."/>
            <person name="Rosling A."/>
            <person name="Salamov A."/>
            <person name="Schmidt O."/>
            <person name="Schmutz J."/>
            <person name="Skrede I."/>
            <person name="Stenlid J."/>
            <person name="Wiebenga A."/>
            <person name="Xie X."/>
            <person name="Kues U."/>
            <person name="Hibbett D.S."/>
            <person name="Hoffmeister D."/>
            <person name="Hogberg N."/>
            <person name="Martin F."/>
            <person name="Grigoriev I.V."/>
            <person name="Watkinson S.C."/>
        </authorList>
    </citation>
    <scope>NUCLEOTIDE SEQUENCE</scope>
    <source>
        <strain evidence="2">S7.9</strain>
    </source>
</reference>
<proteinExistence type="predicted"/>
<dbReference type="HOGENOM" id="CLU_1939416_0_0_1"/>
<dbReference type="AlphaFoldDB" id="F8NGH3"/>
<accession>F8NGH3</accession>
<dbReference type="EMBL" id="GL945429">
    <property type="protein sequence ID" value="EGO29360.1"/>
    <property type="molecule type" value="Genomic_DNA"/>
</dbReference>
<protein>
    <submittedName>
        <fullName evidence="2">Uncharacterized protein</fullName>
    </submittedName>
</protein>
<feature type="coiled-coil region" evidence="1">
    <location>
        <begin position="9"/>
        <end position="78"/>
    </location>
</feature>
<evidence type="ECO:0000313" key="2">
    <source>
        <dbReference type="EMBL" id="EGO29360.1"/>
    </source>
</evidence>
<dbReference type="KEGG" id="sla:SERLADRAFT_456996"/>
<keyword evidence="1" id="KW-0175">Coiled coil</keyword>
<name>F8NGH3_SERL9</name>
<gene>
    <name evidence="2" type="ORF">SERLADRAFT_456996</name>
</gene>
<dbReference type="RefSeq" id="XP_007313602.1">
    <property type="nucleotide sequence ID" value="XM_007313540.1"/>
</dbReference>
<organism>
    <name type="scientific">Serpula lacrymans var. lacrymans (strain S7.9)</name>
    <name type="common">Dry rot fungus</name>
    <dbReference type="NCBI Taxonomy" id="578457"/>
    <lineage>
        <taxon>Eukaryota</taxon>
        <taxon>Fungi</taxon>
        <taxon>Dikarya</taxon>
        <taxon>Basidiomycota</taxon>
        <taxon>Agaricomycotina</taxon>
        <taxon>Agaricomycetes</taxon>
        <taxon>Agaricomycetidae</taxon>
        <taxon>Boletales</taxon>
        <taxon>Coniophorineae</taxon>
        <taxon>Serpulaceae</taxon>
        <taxon>Serpula</taxon>
    </lineage>
</organism>
<sequence length="130" mass="15069">MESRTNSLIEHLQAVHSRQRKLIQQLQAENARQLSDLAEIRRERDIFRAEAARCRKGLAELQNRFDEVLSEYHDLKRERGSLSRSTSGSVTRVKTIKRDNSSSITEQDRSINQQATGRTQFFLEARCHGD</sequence>
<dbReference type="OrthoDB" id="2689666at2759"/>